<dbReference type="AlphaFoldDB" id="A0AA40HBK8"/>
<feature type="region of interest" description="Disordered" evidence="1">
    <location>
        <begin position="57"/>
        <end position="76"/>
    </location>
</feature>
<sequence>MLDSGHKYVNPKLKKKDPPVRQRQEDAASANEQPESHGHSCLLLCSKHSEGKVCVSSDTNIPEGGATRGRSGSLNTRTIPVAGATGGLGWFPVWFPFMSQFPSGNLSVFLILNLPLMSLS</sequence>
<proteinExistence type="predicted"/>
<name>A0AA40HBK8_CNENI</name>
<feature type="compositionally biased region" description="Basic and acidic residues" evidence="1">
    <location>
        <begin position="16"/>
        <end position="26"/>
    </location>
</feature>
<evidence type="ECO:0000313" key="3">
    <source>
        <dbReference type="Proteomes" id="UP001177744"/>
    </source>
</evidence>
<evidence type="ECO:0000256" key="1">
    <source>
        <dbReference type="SAM" id="MobiDB-lite"/>
    </source>
</evidence>
<dbReference type="EMBL" id="JAULJE010000024">
    <property type="protein sequence ID" value="KAK1328196.1"/>
    <property type="molecule type" value="Genomic_DNA"/>
</dbReference>
<evidence type="ECO:0000313" key="2">
    <source>
        <dbReference type="EMBL" id="KAK1328196.1"/>
    </source>
</evidence>
<accession>A0AA40HBK8</accession>
<reference evidence="2" key="1">
    <citation type="submission" date="2023-06" db="EMBL/GenBank/DDBJ databases">
        <title>Reference genome for the Northern bat (Eptesicus nilssonii), a most northern bat species.</title>
        <authorList>
            <person name="Laine V.N."/>
            <person name="Pulliainen A.T."/>
            <person name="Lilley T.M."/>
        </authorList>
    </citation>
    <scope>NUCLEOTIDE SEQUENCE</scope>
    <source>
        <strain evidence="2">BLF_Eptnil</strain>
        <tissue evidence="2">Kidney</tissue>
    </source>
</reference>
<organism evidence="2 3">
    <name type="scientific">Cnephaeus nilssonii</name>
    <name type="common">Northern bat</name>
    <name type="synonym">Eptesicus nilssonii</name>
    <dbReference type="NCBI Taxonomy" id="3371016"/>
    <lineage>
        <taxon>Eukaryota</taxon>
        <taxon>Metazoa</taxon>
        <taxon>Chordata</taxon>
        <taxon>Craniata</taxon>
        <taxon>Vertebrata</taxon>
        <taxon>Euteleostomi</taxon>
        <taxon>Mammalia</taxon>
        <taxon>Eutheria</taxon>
        <taxon>Laurasiatheria</taxon>
        <taxon>Chiroptera</taxon>
        <taxon>Yangochiroptera</taxon>
        <taxon>Vespertilionidae</taxon>
        <taxon>Cnephaeus</taxon>
    </lineage>
</organism>
<dbReference type="Proteomes" id="UP001177744">
    <property type="component" value="Unassembled WGS sequence"/>
</dbReference>
<feature type="region of interest" description="Disordered" evidence="1">
    <location>
        <begin position="1"/>
        <end position="37"/>
    </location>
</feature>
<gene>
    <name evidence="2" type="ORF">QTO34_012619</name>
</gene>
<keyword evidence="3" id="KW-1185">Reference proteome</keyword>
<comment type="caution">
    <text evidence="2">The sequence shown here is derived from an EMBL/GenBank/DDBJ whole genome shotgun (WGS) entry which is preliminary data.</text>
</comment>
<protein>
    <submittedName>
        <fullName evidence="2">Uncharacterized protein</fullName>
    </submittedName>
</protein>